<proteinExistence type="predicted"/>
<reference evidence="1 2" key="1">
    <citation type="journal article" date="2022" name="Allergy">
        <title>Genome assembly and annotation of Periplaneta americana reveal a comprehensive cockroach allergen profile.</title>
        <authorList>
            <person name="Wang L."/>
            <person name="Xiong Q."/>
            <person name="Saelim N."/>
            <person name="Wang L."/>
            <person name="Nong W."/>
            <person name="Wan A.T."/>
            <person name="Shi M."/>
            <person name="Liu X."/>
            <person name="Cao Q."/>
            <person name="Hui J.H.L."/>
            <person name="Sookrung N."/>
            <person name="Leung T.F."/>
            <person name="Tungtrongchitr A."/>
            <person name="Tsui S.K.W."/>
        </authorList>
    </citation>
    <scope>NUCLEOTIDE SEQUENCE [LARGE SCALE GENOMIC DNA]</scope>
    <source>
        <strain evidence="1">PWHHKU_190912</strain>
    </source>
</reference>
<sequence>MAGLCEGGNEPSGSLKANKRLLAFVIWIWRRLEHAKWTERIRNEAVLEGIIMLKLIRKIKKELVGSLAEKKLLTEGYTGKNGEREKSSG</sequence>
<evidence type="ECO:0000313" key="2">
    <source>
        <dbReference type="Proteomes" id="UP001148838"/>
    </source>
</evidence>
<dbReference type="EMBL" id="JAJSOF020000001">
    <property type="protein sequence ID" value="KAJ4451932.1"/>
    <property type="molecule type" value="Genomic_DNA"/>
</dbReference>
<protein>
    <submittedName>
        <fullName evidence="1">Uncharacterized protein</fullName>
    </submittedName>
</protein>
<name>A0ABQ8TYZ2_PERAM</name>
<evidence type="ECO:0000313" key="1">
    <source>
        <dbReference type="EMBL" id="KAJ4451932.1"/>
    </source>
</evidence>
<comment type="caution">
    <text evidence="1">The sequence shown here is derived from an EMBL/GenBank/DDBJ whole genome shotgun (WGS) entry which is preliminary data.</text>
</comment>
<accession>A0ABQ8TYZ2</accession>
<dbReference type="Proteomes" id="UP001148838">
    <property type="component" value="Unassembled WGS sequence"/>
</dbReference>
<keyword evidence="2" id="KW-1185">Reference proteome</keyword>
<gene>
    <name evidence="1" type="ORF">ANN_03413</name>
</gene>
<organism evidence="1 2">
    <name type="scientific">Periplaneta americana</name>
    <name type="common">American cockroach</name>
    <name type="synonym">Blatta americana</name>
    <dbReference type="NCBI Taxonomy" id="6978"/>
    <lineage>
        <taxon>Eukaryota</taxon>
        <taxon>Metazoa</taxon>
        <taxon>Ecdysozoa</taxon>
        <taxon>Arthropoda</taxon>
        <taxon>Hexapoda</taxon>
        <taxon>Insecta</taxon>
        <taxon>Pterygota</taxon>
        <taxon>Neoptera</taxon>
        <taxon>Polyneoptera</taxon>
        <taxon>Dictyoptera</taxon>
        <taxon>Blattodea</taxon>
        <taxon>Blattoidea</taxon>
        <taxon>Blattidae</taxon>
        <taxon>Blattinae</taxon>
        <taxon>Periplaneta</taxon>
    </lineage>
</organism>